<reference evidence="1 2" key="1">
    <citation type="journal article" date="2010" name="Nature">
        <title>The Ectocarpus genome and the independent evolution of multicellularity in brown algae.</title>
        <authorList>
            <person name="Cock J.M."/>
            <person name="Sterck L."/>
            <person name="Rouze P."/>
            <person name="Scornet D."/>
            <person name="Allen A.E."/>
            <person name="Amoutzias G."/>
            <person name="Anthouard V."/>
            <person name="Artiguenave F."/>
            <person name="Aury J.M."/>
            <person name="Badger J.H."/>
            <person name="Beszteri B."/>
            <person name="Billiau K."/>
            <person name="Bonnet E."/>
            <person name="Bothwell J.H."/>
            <person name="Bowler C."/>
            <person name="Boyen C."/>
            <person name="Brownlee C."/>
            <person name="Carrano C.J."/>
            <person name="Charrier B."/>
            <person name="Cho G.Y."/>
            <person name="Coelho S.M."/>
            <person name="Collen J."/>
            <person name="Corre E."/>
            <person name="Da Silva C."/>
            <person name="Delage L."/>
            <person name="Delaroque N."/>
            <person name="Dittami S.M."/>
            <person name="Doulbeau S."/>
            <person name="Elias M."/>
            <person name="Farnham G."/>
            <person name="Gachon C.M."/>
            <person name="Gschloessl B."/>
            <person name="Heesch S."/>
            <person name="Jabbari K."/>
            <person name="Jubin C."/>
            <person name="Kawai H."/>
            <person name="Kimura K."/>
            <person name="Kloareg B."/>
            <person name="Kupper F.C."/>
            <person name="Lang D."/>
            <person name="Le Bail A."/>
            <person name="Leblanc C."/>
            <person name="Lerouge P."/>
            <person name="Lohr M."/>
            <person name="Lopez P.J."/>
            <person name="Martens C."/>
            <person name="Maumus F."/>
            <person name="Michel G."/>
            <person name="Miranda-Saavedra D."/>
            <person name="Morales J."/>
            <person name="Moreau H."/>
            <person name="Motomura T."/>
            <person name="Nagasato C."/>
            <person name="Napoli C.A."/>
            <person name="Nelson D.R."/>
            <person name="Nyvall-Collen P."/>
            <person name="Peters A.F."/>
            <person name="Pommier C."/>
            <person name="Potin P."/>
            <person name="Poulain J."/>
            <person name="Quesneville H."/>
            <person name="Read B."/>
            <person name="Rensing S.A."/>
            <person name="Ritter A."/>
            <person name="Rousvoal S."/>
            <person name="Samanta M."/>
            <person name="Samson G."/>
            <person name="Schroeder D.C."/>
            <person name="Segurens B."/>
            <person name="Strittmatter M."/>
            <person name="Tonon T."/>
            <person name="Tregear J.W."/>
            <person name="Valentin K."/>
            <person name="von Dassow P."/>
            <person name="Yamagishi T."/>
            <person name="Van de Peer Y."/>
            <person name="Wincker P."/>
        </authorList>
    </citation>
    <scope>NUCLEOTIDE SEQUENCE [LARGE SCALE GENOMIC DNA]</scope>
    <source>
        <strain evidence="2">Ec32 / CCAP1310/4</strain>
    </source>
</reference>
<dbReference type="Gene3D" id="1.25.10.10">
    <property type="entry name" value="Leucine-rich Repeat Variant"/>
    <property type="match status" value="1"/>
</dbReference>
<organism evidence="1 2">
    <name type="scientific">Ectocarpus siliculosus</name>
    <name type="common">Brown alga</name>
    <name type="synonym">Conferva siliculosa</name>
    <dbReference type="NCBI Taxonomy" id="2880"/>
    <lineage>
        <taxon>Eukaryota</taxon>
        <taxon>Sar</taxon>
        <taxon>Stramenopiles</taxon>
        <taxon>Ochrophyta</taxon>
        <taxon>PX clade</taxon>
        <taxon>Phaeophyceae</taxon>
        <taxon>Ectocarpales</taxon>
        <taxon>Ectocarpaceae</taxon>
        <taxon>Ectocarpus</taxon>
    </lineage>
</organism>
<evidence type="ECO:0000313" key="2">
    <source>
        <dbReference type="Proteomes" id="UP000002630"/>
    </source>
</evidence>
<dbReference type="EMBL" id="FN648347">
    <property type="protein sequence ID" value="CBJ30368.1"/>
    <property type="molecule type" value="Genomic_DNA"/>
</dbReference>
<evidence type="ECO:0000313" key="1">
    <source>
        <dbReference type="EMBL" id="CBJ30368.1"/>
    </source>
</evidence>
<sequence length="164" mass="17979">MLRRDDIKSRFLEAPGGLTNVLALTGAEEVSLRQAAVQILDTLCAYPPAQPAIVREGGARVLVAQLASEDESLRRTAARVVRGLSRSPHTTPTSLMDPDIVRFLLCLLEEGDEPAEEQEETLCIAYFTKVSSDEGACSELAELGLSRYLIRVLPERRLELQNSA</sequence>
<protein>
    <submittedName>
        <fullName evidence="1">Uncharacterized protein</fullName>
    </submittedName>
</protein>
<dbReference type="EMBL" id="FN649735">
    <property type="protein sequence ID" value="CBJ30368.1"/>
    <property type="molecule type" value="Genomic_DNA"/>
</dbReference>
<gene>
    <name evidence="1" type="ORF">Esi_0188_0010</name>
</gene>
<name>D7FPA9_ECTSI</name>
<proteinExistence type="predicted"/>
<dbReference type="InterPro" id="IPR011989">
    <property type="entry name" value="ARM-like"/>
</dbReference>
<dbReference type="AlphaFoldDB" id="D7FPA9"/>
<dbReference type="InParanoid" id="D7FPA9"/>
<dbReference type="InterPro" id="IPR016024">
    <property type="entry name" value="ARM-type_fold"/>
</dbReference>
<accession>D7FPA9</accession>
<dbReference type="SUPFAM" id="SSF48371">
    <property type="entry name" value="ARM repeat"/>
    <property type="match status" value="1"/>
</dbReference>
<dbReference type="Proteomes" id="UP000002630">
    <property type="component" value="Linkage Group LG10"/>
</dbReference>
<keyword evidence="2" id="KW-1185">Reference proteome</keyword>